<dbReference type="AlphaFoldDB" id="A0A5E3ZY15"/>
<reference evidence="3 4" key="1">
    <citation type="submission" date="2019-04" db="EMBL/GenBank/DDBJ databases">
        <authorList>
            <person name="Seth-Smith MB H."/>
            <person name="Seth-Smith H."/>
        </authorList>
    </citation>
    <scope>NUCLEOTIDE SEQUENCE [LARGE SCALE GENOMIC DNA]</scope>
    <source>
        <strain evidence="3">USB-603019</strain>
    </source>
</reference>
<dbReference type="RefSeq" id="WP_148417723.1">
    <property type="nucleotide sequence ID" value="NZ_JAWGUT010000016.1"/>
</dbReference>
<dbReference type="InterPro" id="IPR005133">
    <property type="entry name" value="PhaG_MnhG_YufB"/>
</dbReference>
<dbReference type="Proteomes" id="UP000324288">
    <property type="component" value="Chromosome"/>
</dbReference>
<feature type="transmembrane region" description="Helical" evidence="2">
    <location>
        <begin position="39"/>
        <end position="58"/>
    </location>
</feature>
<keyword evidence="2" id="KW-1133">Transmembrane helix</keyword>
<feature type="transmembrane region" description="Helical" evidence="2">
    <location>
        <begin position="70"/>
        <end position="91"/>
    </location>
</feature>
<feature type="compositionally biased region" description="Basic and acidic residues" evidence="1">
    <location>
        <begin position="112"/>
        <end position="142"/>
    </location>
</feature>
<keyword evidence="2" id="KW-0472">Membrane</keyword>
<dbReference type="GO" id="GO:0098662">
    <property type="term" value="P:inorganic cation transmembrane transport"/>
    <property type="evidence" value="ECO:0007669"/>
    <property type="project" value="InterPro"/>
</dbReference>
<evidence type="ECO:0000256" key="1">
    <source>
        <dbReference type="SAM" id="MobiDB-lite"/>
    </source>
</evidence>
<feature type="transmembrane region" description="Helical" evidence="2">
    <location>
        <begin position="6"/>
        <end position="27"/>
    </location>
</feature>
<protein>
    <recommendedName>
        <fullName evidence="5">Na+/H+ antiporter subunit G</fullName>
    </recommendedName>
</protein>
<organism evidence="3 4">
    <name type="scientific">Lawsonella clevelandensis</name>
    <dbReference type="NCBI Taxonomy" id="1528099"/>
    <lineage>
        <taxon>Bacteria</taxon>
        <taxon>Bacillati</taxon>
        <taxon>Actinomycetota</taxon>
        <taxon>Actinomycetes</taxon>
        <taxon>Mycobacteriales</taxon>
        <taxon>Lawsonellaceae</taxon>
        <taxon>Lawsonella</taxon>
    </lineage>
</organism>
<sequence length="170" mass="19288">MNIIVQVLVGLIAIFGALFFLDTGIAMNRAKDAVTRANMNSPAIYVGFPLVAFALFIGDTAMNGFSWAHLIEFLLITFIVPVGSALGSMYLGRAMMLSQVRLDPRTVREDLRDVSPATRDEAAETCREETEKHHHHLEKYSEYEEYEEYDEEFDEESDDAEENTADENRR</sequence>
<keyword evidence="2" id="KW-0812">Transmembrane</keyword>
<dbReference type="Pfam" id="PF03334">
    <property type="entry name" value="PhaG_MnhG_YufB"/>
    <property type="match status" value="1"/>
</dbReference>
<feature type="region of interest" description="Disordered" evidence="1">
    <location>
        <begin position="112"/>
        <end position="170"/>
    </location>
</feature>
<evidence type="ECO:0008006" key="5">
    <source>
        <dbReference type="Google" id="ProtNLM"/>
    </source>
</evidence>
<feature type="compositionally biased region" description="Acidic residues" evidence="1">
    <location>
        <begin position="143"/>
        <end position="170"/>
    </location>
</feature>
<evidence type="ECO:0000313" key="3">
    <source>
        <dbReference type="EMBL" id="VHO01059.1"/>
    </source>
</evidence>
<dbReference type="EMBL" id="LR584267">
    <property type="protein sequence ID" value="VHO01059.1"/>
    <property type="molecule type" value="Genomic_DNA"/>
</dbReference>
<evidence type="ECO:0000256" key="2">
    <source>
        <dbReference type="SAM" id="Phobius"/>
    </source>
</evidence>
<name>A0A5E3ZY15_9ACTN</name>
<keyword evidence="4" id="KW-1185">Reference proteome</keyword>
<evidence type="ECO:0000313" key="4">
    <source>
        <dbReference type="Proteomes" id="UP000324288"/>
    </source>
</evidence>
<gene>
    <name evidence="3" type="ORF">LC603019_01116</name>
</gene>
<proteinExistence type="predicted"/>
<accession>A0A5E3ZY15</accession>
<dbReference type="GO" id="GO:0015297">
    <property type="term" value="F:antiporter activity"/>
    <property type="evidence" value="ECO:0007669"/>
    <property type="project" value="InterPro"/>
</dbReference>